<comment type="caution">
    <text evidence="4">The sequence shown here is derived from an EMBL/GenBank/DDBJ whole genome shotgun (WGS) entry which is preliminary data.</text>
</comment>
<dbReference type="InterPro" id="IPR050469">
    <property type="entry name" value="Diguanylate_Cyclase"/>
</dbReference>
<feature type="transmembrane region" description="Helical" evidence="2">
    <location>
        <begin position="53"/>
        <end position="74"/>
    </location>
</feature>
<dbReference type="PANTHER" id="PTHR45138:SF9">
    <property type="entry name" value="DIGUANYLATE CYCLASE DGCM-RELATED"/>
    <property type="match status" value="1"/>
</dbReference>
<proteinExistence type="predicted"/>
<organism evidence="4 5">
    <name type="scientific">Nakamurella flavida</name>
    <dbReference type="NCBI Taxonomy" id="363630"/>
    <lineage>
        <taxon>Bacteria</taxon>
        <taxon>Bacillati</taxon>
        <taxon>Actinomycetota</taxon>
        <taxon>Actinomycetes</taxon>
        <taxon>Nakamurellales</taxon>
        <taxon>Nakamurellaceae</taxon>
        <taxon>Nakamurella</taxon>
    </lineage>
</organism>
<feature type="transmembrane region" description="Helical" evidence="2">
    <location>
        <begin position="408"/>
        <end position="428"/>
    </location>
</feature>
<feature type="transmembrane region" description="Helical" evidence="2">
    <location>
        <begin position="435"/>
        <end position="456"/>
    </location>
</feature>
<feature type="transmembrane region" description="Helical" evidence="2">
    <location>
        <begin position="379"/>
        <end position="402"/>
    </location>
</feature>
<evidence type="ECO:0000259" key="3">
    <source>
        <dbReference type="PROSITE" id="PS50887"/>
    </source>
</evidence>
<feature type="transmembrane region" description="Helical" evidence="2">
    <location>
        <begin position="109"/>
        <end position="126"/>
    </location>
</feature>
<keyword evidence="2" id="KW-0812">Transmembrane</keyword>
<keyword evidence="2" id="KW-1133">Transmembrane helix</keyword>
<feature type="region of interest" description="Disordered" evidence="1">
    <location>
        <begin position="343"/>
        <end position="367"/>
    </location>
</feature>
<keyword evidence="2" id="KW-0472">Membrane</keyword>
<dbReference type="EMBL" id="JAERWL010000008">
    <property type="protein sequence ID" value="MBM9476485.1"/>
    <property type="molecule type" value="Genomic_DNA"/>
</dbReference>
<feature type="transmembrane region" description="Helical" evidence="2">
    <location>
        <begin position="25"/>
        <end position="47"/>
    </location>
</feature>
<feature type="domain" description="GGDEF" evidence="3">
    <location>
        <begin position="222"/>
        <end position="348"/>
    </location>
</feature>
<dbReference type="NCBIfam" id="TIGR00254">
    <property type="entry name" value="GGDEF"/>
    <property type="match status" value="2"/>
</dbReference>
<evidence type="ECO:0000256" key="1">
    <source>
        <dbReference type="SAM" id="MobiDB-lite"/>
    </source>
</evidence>
<feature type="transmembrane region" description="Helical" evidence="2">
    <location>
        <begin position="156"/>
        <end position="174"/>
    </location>
</feature>
<dbReference type="PANTHER" id="PTHR45138">
    <property type="entry name" value="REGULATORY COMPONENTS OF SENSORY TRANSDUCTION SYSTEM"/>
    <property type="match status" value="1"/>
</dbReference>
<dbReference type="SMART" id="SM00267">
    <property type="entry name" value="GGDEF"/>
    <property type="match status" value="2"/>
</dbReference>
<dbReference type="InterPro" id="IPR029787">
    <property type="entry name" value="Nucleotide_cyclase"/>
</dbReference>
<dbReference type="PROSITE" id="PS50887">
    <property type="entry name" value="GGDEF"/>
    <property type="match status" value="2"/>
</dbReference>
<accession>A0A938YPA4</accession>
<keyword evidence="5" id="KW-1185">Reference proteome</keyword>
<dbReference type="SUPFAM" id="SSF55073">
    <property type="entry name" value="Nucleotide cyclase"/>
    <property type="match status" value="2"/>
</dbReference>
<sequence>MFFLAVPRPGEDLELRTALPRPGRVVGGLLLATVLLVGALALTGAVAGQVPDLRARTLVLALVLPSLALAATLLRGRRQTRGGLTAALFLIDAWVVVAALPSVPLLPTAAAMAWLALATVVVAMIADATVHRIQWCGAVLTSASVVTRGASDVPDAVLSLVLLTGGLAAAGLLVRHTALRAHSRFAGLHRAALTDGLTDVLNRRGLTTAFPALLARAQRHEDSVGVLVIDIDHFKQLNDRHGHDHGDRVLQEVCRIITGAAGDGDLVGRIGGEEMVVVTVGPAATVAKRIRARLADSAHPDVTVSIGFVDVDARGLTPATWWTLVADADRGLYDAKRAGRDTLRRGRPGVTRAPQRPAAPMIRPRVGRSPGPLTPAHPALLGVPFALINLALLGLCLVHRIVPGPLGTAALIGVAITGALVGTAMAALRAPLTRELLVAGATVTVAEALLVAATAVDEVTRLFALSPLLLGVLVLGLALSPPVARLVTVGLAVAAAAVVLVAEPAASATVLVLTVSMVVAGELLHLVRRDHESAVLTLQATAVTDPLTALANRRGLDQAFARARPGDTVTVVALDVDDFKAINDRLGHVGGDAALVDLARVLGSLTDARTVVGRSGGDEFVVMSTADPAVVLDRVHGVTRALPAGMTVSIGVNHTVIGRVDAPRDLWPLVARADVGLLAAKRDRRRSGTARRGSTATG</sequence>
<evidence type="ECO:0000313" key="4">
    <source>
        <dbReference type="EMBL" id="MBM9476485.1"/>
    </source>
</evidence>
<dbReference type="RefSeq" id="WP_205256602.1">
    <property type="nucleotide sequence ID" value="NZ_BAAAPV010000004.1"/>
</dbReference>
<evidence type="ECO:0000256" key="2">
    <source>
        <dbReference type="SAM" id="Phobius"/>
    </source>
</evidence>
<protein>
    <submittedName>
        <fullName evidence="4">GGDEF domain-containing protein</fullName>
    </submittedName>
</protein>
<dbReference type="InterPro" id="IPR043128">
    <property type="entry name" value="Rev_trsase/Diguanyl_cyclase"/>
</dbReference>
<dbReference type="InterPro" id="IPR000160">
    <property type="entry name" value="GGDEF_dom"/>
</dbReference>
<feature type="transmembrane region" description="Helical" evidence="2">
    <location>
        <begin position="86"/>
        <end position="103"/>
    </location>
</feature>
<evidence type="ECO:0000313" key="5">
    <source>
        <dbReference type="Proteomes" id="UP000663801"/>
    </source>
</evidence>
<dbReference type="Gene3D" id="3.30.70.270">
    <property type="match status" value="2"/>
</dbReference>
<dbReference type="CDD" id="cd01949">
    <property type="entry name" value="GGDEF"/>
    <property type="match status" value="2"/>
</dbReference>
<dbReference type="Pfam" id="PF00990">
    <property type="entry name" value="GGDEF"/>
    <property type="match status" value="2"/>
</dbReference>
<feature type="transmembrane region" description="Helical" evidence="2">
    <location>
        <begin position="508"/>
        <end position="527"/>
    </location>
</feature>
<dbReference type="GO" id="GO:0052621">
    <property type="term" value="F:diguanylate cyclase activity"/>
    <property type="evidence" value="ECO:0007669"/>
    <property type="project" value="TreeGrafter"/>
</dbReference>
<name>A0A938YPA4_9ACTN</name>
<feature type="transmembrane region" description="Helical" evidence="2">
    <location>
        <begin position="462"/>
        <end position="479"/>
    </location>
</feature>
<gene>
    <name evidence="4" type="ORF">JL107_08535</name>
</gene>
<reference evidence="4" key="1">
    <citation type="submission" date="2021-01" db="EMBL/GenBank/DDBJ databases">
        <title>KCTC 19127 draft genome.</title>
        <authorList>
            <person name="An D."/>
        </authorList>
    </citation>
    <scope>NUCLEOTIDE SEQUENCE</scope>
    <source>
        <strain evidence="4">KCTC 19127</strain>
    </source>
</reference>
<dbReference type="AlphaFoldDB" id="A0A938YPA4"/>
<feature type="domain" description="GGDEF" evidence="3">
    <location>
        <begin position="567"/>
        <end position="694"/>
    </location>
</feature>
<dbReference type="Proteomes" id="UP000663801">
    <property type="component" value="Unassembled WGS sequence"/>
</dbReference>